<evidence type="ECO:0000313" key="1">
    <source>
        <dbReference type="EMBL" id="WDE71615.1"/>
    </source>
</evidence>
<organism evidence="2 4">
    <name type="scientific">Borrelia miyamotoi</name>
    <dbReference type="NCBI Taxonomy" id="47466"/>
    <lineage>
        <taxon>Bacteria</taxon>
        <taxon>Pseudomonadati</taxon>
        <taxon>Spirochaetota</taxon>
        <taxon>Spirochaetia</taxon>
        <taxon>Spirochaetales</taxon>
        <taxon>Borreliaceae</taxon>
        <taxon>Borrelia</taxon>
    </lineage>
</organism>
<reference evidence="2" key="2">
    <citation type="submission" date="2022-12" db="EMBL/GenBank/DDBJ databases">
        <title>Whole genome sequencing of Borrelia miyamotoi strains isolated at the Russian territory.</title>
        <authorList>
            <person name="Kuleshov K.V."/>
            <person name="Platonov A.E."/>
            <person name="Goptar I.A."/>
            <person name="Shipulin G.A."/>
            <person name="Markelov M.L."/>
            <person name="Koetsveld J."/>
            <person name="Kolyasnikova N.M."/>
            <person name="Sarksyan D.S."/>
            <person name="Toporkova M.G."/>
            <person name="Hovius J.W."/>
        </authorList>
    </citation>
    <scope>NUCLEOTIDE SEQUENCE</scope>
    <source>
        <strain evidence="2">Yekat-76</strain>
    </source>
</reference>
<sequence>MRRDNTSLSSKESSATFEILSDLGFFICHCMTNLGTKNGLDISVLKCRFIYNQEDFFKFIDYLLSLSRAVVFSNDVIYLDGYEKFKLNLYLRLIRDYLVNNCFKVNFKFL</sequence>
<evidence type="ECO:0000313" key="2">
    <source>
        <dbReference type="EMBL" id="WEG86006.1"/>
    </source>
</evidence>
<gene>
    <name evidence="1" type="ORF">CNO13_06425</name>
    <name evidence="2" type="ORF">EZU67_06920</name>
</gene>
<name>A0AAQ3CM75_9SPIR</name>
<keyword evidence="3" id="KW-1185">Reference proteome</keyword>
<dbReference type="Proteomes" id="UP000230633">
    <property type="component" value="Chromosome"/>
</dbReference>
<accession>A0AAQ3CM75</accession>
<dbReference type="AlphaFoldDB" id="A0AAQ3CM75"/>
<dbReference type="EMBL" id="CP024333">
    <property type="protein sequence ID" value="WDE71615.1"/>
    <property type="molecule type" value="Genomic_DNA"/>
</dbReference>
<dbReference type="EMBL" id="CP036557">
    <property type="protein sequence ID" value="WEG86006.1"/>
    <property type="molecule type" value="Genomic_DNA"/>
</dbReference>
<dbReference type="Proteomes" id="UP000291995">
    <property type="component" value="Chromosome"/>
</dbReference>
<evidence type="ECO:0000313" key="3">
    <source>
        <dbReference type="Proteomes" id="UP000230633"/>
    </source>
</evidence>
<evidence type="ECO:0000313" key="4">
    <source>
        <dbReference type="Proteomes" id="UP000291995"/>
    </source>
</evidence>
<dbReference type="RefSeq" id="WP_025443551.1">
    <property type="nucleotide sequence ID" value="NZ_AP024371.1"/>
</dbReference>
<proteinExistence type="predicted"/>
<protein>
    <submittedName>
        <fullName evidence="2">Uncharacterized protein</fullName>
    </submittedName>
</protein>
<reference evidence="4" key="1">
    <citation type="submission" date="2019-03" db="EMBL/GenBank/DDBJ databases">
        <title>Whole genome sequencing of Borrelia miyamotoi strains isolated at the Russian territory.</title>
        <authorList>
            <person name="Kuleshov K.V."/>
            <person name="Platonov A.E."/>
            <person name="Goptar I.A."/>
            <person name="Shipulin G.A."/>
            <person name="Markelov M.L."/>
            <person name="Koetsveld J."/>
            <person name="Kolyasnikova N.M."/>
            <person name="Sarksyan D.S."/>
            <person name="Toporkova M.G."/>
            <person name="Hovius J.W."/>
        </authorList>
    </citation>
    <scope>NUCLEOTIDE SEQUENCE [LARGE SCALE GENOMIC DNA]</scope>
    <source>
        <strain evidence="1 3">Yekat-1</strain>
        <strain evidence="4">Yekat-76</strain>
    </source>
</reference>
<dbReference type="GeneID" id="75118361"/>